<dbReference type="Pfam" id="PF09339">
    <property type="entry name" value="HTH_IclR"/>
    <property type="match status" value="1"/>
</dbReference>
<dbReference type="AlphaFoldDB" id="A0A3A4KGG1"/>
<accession>A0A3A4KGG1</accession>
<dbReference type="GO" id="GO:0003677">
    <property type="term" value="F:DNA binding"/>
    <property type="evidence" value="ECO:0007669"/>
    <property type="project" value="InterPro"/>
</dbReference>
<proteinExistence type="predicted"/>
<reference evidence="2 3" key="1">
    <citation type="submission" date="2018-09" db="EMBL/GenBank/DDBJ databases">
        <title>YIM PH21274 draft genome.</title>
        <authorList>
            <person name="Miao C."/>
        </authorList>
    </citation>
    <scope>NUCLEOTIDE SEQUENCE [LARGE SCALE GENOMIC DNA]</scope>
    <source>
        <strain evidence="2 3">YIM PH 21724</strain>
    </source>
</reference>
<dbReference type="EMBL" id="QZFU01000013">
    <property type="protein sequence ID" value="RJO78404.1"/>
    <property type="molecule type" value="Genomic_DNA"/>
</dbReference>
<sequence length="87" mass="9556">MNRKRIRVVACLTRLGPNQRAVLHCLGDGVARSVAEIAARTGKSDTQVRSCLPSLWALRYVRPVPATGWAIAPDGVRAAALLRTHWR</sequence>
<evidence type="ECO:0000259" key="1">
    <source>
        <dbReference type="Pfam" id="PF09339"/>
    </source>
</evidence>
<dbReference type="Gene3D" id="1.10.10.10">
    <property type="entry name" value="Winged helix-like DNA-binding domain superfamily/Winged helix DNA-binding domain"/>
    <property type="match status" value="1"/>
</dbReference>
<dbReference type="Proteomes" id="UP000266677">
    <property type="component" value="Unassembled WGS sequence"/>
</dbReference>
<dbReference type="InterPro" id="IPR036388">
    <property type="entry name" value="WH-like_DNA-bd_sf"/>
</dbReference>
<evidence type="ECO:0000313" key="3">
    <source>
        <dbReference type="Proteomes" id="UP000266677"/>
    </source>
</evidence>
<dbReference type="RefSeq" id="WP_120038751.1">
    <property type="nucleotide sequence ID" value="NZ_QZFU01000013.1"/>
</dbReference>
<comment type="caution">
    <text evidence="2">The sequence shown here is derived from an EMBL/GenBank/DDBJ whole genome shotgun (WGS) entry which is preliminary data.</text>
</comment>
<organism evidence="2 3">
    <name type="scientific">Nocardia panacis</name>
    <dbReference type="NCBI Taxonomy" id="2340916"/>
    <lineage>
        <taxon>Bacteria</taxon>
        <taxon>Bacillati</taxon>
        <taxon>Actinomycetota</taxon>
        <taxon>Actinomycetes</taxon>
        <taxon>Mycobacteriales</taxon>
        <taxon>Nocardiaceae</taxon>
        <taxon>Nocardia</taxon>
    </lineage>
</organism>
<feature type="domain" description="HTH iclR-type" evidence="1">
    <location>
        <begin position="21"/>
        <end position="64"/>
    </location>
</feature>
<dbReference type="GO" id="GO:0006355">
    <property type="term" value="P:regulation of DNA-templated transcription"/>
    <property type="evidence" value="ECO:0007669"/>
    <property type="project" value="InterPro"/>
</dbReference>
<dbReference type="InterPro" id="IPR005471">
    <property type="entry name" value="Tscrpt_reg_IclR_N"/>
</dbReference>
<keyword evidence="3" id="KW-1185">Reference proteome</keyword>
<evidence type="ECO:0000313" key="2">
    <source>
        <dbReference type="EMBL" id="RJO78404.1"/>
    </source>
</evidence>
<gene>
    <name evidence="2" type="ORF">D5S18_05785</name>
</gene>
<protein>
    <recommendedName>
        <fullName evidence="1">HTH iclR-type domain-containing protein</fullName>
    </recommendedName>
</protein>
<name>A0A3A4KGG1_9NOCA</name>